<dbReference type="GO" id="GO:0055085">
    <property type="term" value="P:transmembrane transport"/>
    <property type="evidence" value="ECO:0007669"/>
    <property type="project" value="InterPro"/>
</dbReference>
<dbReference type="CDD" id="cd13603">
    <property type="entry name" value="PBP2_TRAP_Siap_TeaA_like"/>
    <property type="match status" value="1"/>
</dbReference>
<dbReference type="Gene3D" id="3.40.190.170">
    <property type="entry name" value="Bacterial extracellular solute-binding protein, family 7"/>
    <property type="match status" value="1"/>
</dbReference>
<comment type="similarity">
    <text evidence="1">Belongs to the bacterial solute-binding protein 7 family.</text>
</comment>
<feature type="signal peptide" evidence="4">
    <location>
        <begin position="1"/>
        <end position="19"/>
    </location>
</feature>
<evidence type="ECO:0000256" key="3">
    <source>
        <dbReference type="ARBA" id="ARBA00022729"/>
    </source>
</evidence>
<dbReference type="PANTHER" id="PTHR33376">
    <property type="match status" value="1"/>
</dbReference>
<feature type="chain" id="PRO_5038572828" evidence="4">
    <location>
        <begin position="20"/>
        <end position="340"/>
    </location>
</feature>
<name>R0AZD4_9FIRM</name>
<proteinExistence type="inferred from homology"/>
<evidence type="ECO:0000313" key="5">
    <source>
        <dbReference type="EMBL" id="ENZ41823.1"/>
    </source>
</evidence>
<protein>
    <submittedName>
        <fullName evidence="5">DctP family TRAP transporter solute receptor</fullName>
    </submittedName>
</protein>
<dbReference type="PATRIC" id="fig|997897.5.peg.1277"/>
<organism evidence="5 6">
    <name type="scientific">Enterocloster bolteae 90B8</name>
    <dbReference type="NCBI Taxonomy" id="997897"/>
    <lineage>
        <taxon>Bacteria</taxon>
        <taxon>Bacillati</taxon>
        <taxon>Bacillota</taxon>
        <taxon>Clostridia</taxon>
        <taxon>Lachnospirales</taxon>
        <taxon>Lachnospiraceae</taxon>
        <taxon>Enterocloster</taxon>
    </lineage>
</organism>
<dbReference type="GO" id="GO:0030288">
    <property type="term" value="C:outer membrane-bounded periplasmic space"/>
    <property type="evidence" value="ECO:0007669"/>
    <property type="project" value="InterPro"/>
</dbReference>
<dbReference type="EMBL" id="AGYG01000009">
    <property type="protein sequence ID" value="ENZ41823.1"/>
    <property type="molecule type" value="Genomic_DNA"/>
</dbReference>
<dbReference type="AlphaFoldDB" id="R0AZD4"/>
<evidence type="ECO:0000313" key="6">
    <source>
        <dbReference type="Proteomes" id="UP000013041"/>
    </source>
</evidence>
<dbReference type="NCBIfam" id="TIGR00787">
    <property type="entry name" value="dctP"/>
    <property type="match status" value="1"/>
</dbReference>
<accession>R0AZD4</accession>
<dbReference type="Pfam" id="PF03480">
    <property type="entry name" value="DctP"/>
    <property type="match status" value="1"/>
</dbReference>
<comment type="caution">
    <text evidence="5">The sequence shown here is derived from an EMBL/GenBank/DDBJ whole genome shotgun (WGS) entry which is preliminary data.</text>
</comment>
<keyword evidence="5" id="KW-0675">Receptor</keyword>
<evidence type="ECO:0000256" key="1">
    <source>
        <dbReference type="ARBA" id="ARBA00009023"/>
    </source>
</evidence>
<dbReference type="PANTHER" id="PTHR33376:SF7">
    <property type="entry name" value="C4-DICARBOXYLATE-BINDING PROTEIN DCTB"/>
    <property type="match status" value="1"/>
</dbReference>
<reference evidence="5 6" key="1">
    <citation type="submission" date="2013-01" db="EMBL/GenBank/DDBJ databases">
        <title>The Genome Sequence of Clostridium bolteae 90B8.</title>
        <authorList>
            <consortium name="The Broad Institute Genome Sequencing Platform"/>
            <person name="Earl A."/>
            <person name="Ward D."/>
            <person name="Feldgarden M."/>
            <person name="Gevers D."/>
            <person name="Courvalin P."/>
            <person name="Lambert T."/>
            <person name="Walker B."/>
            <person name="Young S.K."/>
            <person name="Zeng Q."/>
            <person name="Gargeya S."/>
            <person name="Fitzgerald M."/>
            <person name="Haas B."/>
            <person name="Abouelleil A."/>
            <person name="Alvarado L."/>
            <person name="Arachchi H.M."/>
            <person name="Berlin A.M."/>
            <person name="Chapman S.B."/>
            <person name="Dewar J."/>
            <person name="Goldberg J."/>
            <person name="Griggs A."/>
            <person name="Gujja S."/>
            <person name="Hansen M."/>
            <person name="Howarth C."/>
            <person name="Imamovic A."/>
            <person name="Larimer J."/>
            <person name="McCowan C."/>
            <person name="Murphy C."/>
            <person name="Neiman D."/>
            <person name="Pearson M."/>
            <person name="Priest M."/>
            <person name="Roberts A."/>
            <person name="Saif S."/>
            <person name="Shea T."/>
            <person name="Sisk P."/>
            <person name="Sykes S."/>
            <person name="Wortman J."/>
            <person name="Nusbaum C."/>
            <person name="Birren B."/>
        </authorList>
    </citation>
    <scope>NUCLEOTIDE SEQUENCE [LARGE SCALE GENOMIC DNA]</scope>
    <source>
        <strain evidence="5 6">90B8</strain>
    </source>
</reference>
<dbReference type="HOGENOM" id="CLU_036176_1_3_9"/>
<dbReference type="InterPro" id="IPR038404">
    <property type="entry name" value="TRAP_DctP_sf"/>
</dbReference>
<evidence type="ECO:0000256" key="2">
    <source>
        <dbReference type="ARBA" id="ARBA00022448"/>
    </source>
</evidence>
<gene>
    <name evidence="5" type="ORF">HMPREF1097_01199</name>
</gene>
<dbReference type="InterPro" id="IPR004682">
    <property type="entry name" value="TRAP_DctP"/>
</dbReference>
<sequence>MKKKIVALALLLSMTASLAGCGTKKSTADPSAGTQDTITLTMAMTDSEQTNYYKGAMKIVDAVKEATNGRIVIDVKPGGTLGNETDALDMVIQGDLDIAACSSSVISNYIPELSILDQAFLWDSQDQANYAIQNELGQLLQEKANAQGFHVIGSFEAGFRDVFSTRPIEKLEDFKRLKIRTMQSEGQLQAFMAFGANPVALAFGEQFTALQQGTIDGCENAVVNCWDNKYYEAGVNSVINTHHCFLFMPLCMSDNAWNKIPDDLKDVFVEAVWSGCEQQWQFLNEANAEAVSNLEGVGVTFYDIDMNALKDAYAKRQEKDGTTYDETWVAAVKSAHDAVK</sequence>
<keyword evidence="3 4" id="KW-0732">Signal</keyword>
<keyword evidence="2" id="KW-0813">Transport</keyword>
<dbReference type="InterPro" id="IPR018389">
    <property type="entry name" value="DctP_fam"/>
</dbReference>
<dbReference type="NCBIfam" id="NF037995">
    <property type="entry name" value="TRAP_S1"/>
    <property type="match status" value="1"/>
</dbReference>
<dbReference type="RefSeq" id="WP_002571470.1">
    <property type="nucleotide sequence ID" value="NZ_KB851149.1"/>
</dbReference>
<dbReference type="Proteomes" id="UP000013041">
    <property type="component" value="Unassembled WGS sequence"/>
</dbReference>
<dbReference type="PROSITE" id="PS51257">
    <property type="entry name" value="PROKAR_LIPOPROTEIN"/>
    <property type="match status" value="1"/>
</dbReference>
<evidence type="ECO:0000256" key="4">
    <source>
        <dbReference type="SAM" id="SignalP"/>
    </source>
</evidence>